<dbReference type="EMBL" id="CP045121">
    <property type="protein sequence ID" value="QIN80031.1"/>
    <property type="molecule type" value="Genomic_DNA"/>
</dbReference>
<dbReference type="InterPro" id="IPR050812">
    <property type="entry name" value="Preph/Arog_dehydrog"/>
</dbReference>
<dbReference type="InterPro" id="IPR031663">
    <property type="entry name" value="PGDH_C"/>
</dbReference>
<dbReference type="InterPro" id="IPR000534">
    <property type="entry name" value="Semialdehyde_DH_NAD-bd"/>
</dbReference>
<dbReference type="Proteomes" id="UP000502706">
    <property type="component" value="Chromosome"/>
</dbReference>
<name>A0A6G8Q0N2_9ACTN</name>
<evidence type="ECO:0000313" key="5">
    <source>
        <dbReference type="Proteomes" id="UP000502706"/>
    </source>
</evidence>
<dbReference type="Pfam" id="PF01118">
    <property type="entry name" value="Semialdhyde_dh"/>
    <property type="match status" value="1"/>
</dbReference>
<proteinExistence type="predicted"/>
<dbReference type="InterPro" id="IPR037161">
    <property type="entry name" value="Semialdehyde_DH-like_C"/>
</dbReference>
<organism evidence="4 5">
    <name type="scientific">Rubrobacter marinus</name>
    <dbReference type="NCBI Taxonomy" id="2653852"/>
    <lineage>
        <taxon>Bacteria</taxon>
        <taxon>Bacillati</taxon>
        <taxon>Actinomycetota</taxon>
        <taxon>Rubrobacteria</taxon>
        <taxon>Rubrobacterales</taxon>
        <taxon>Rubrobacteraceae</taxon>
        <taxon>Rubrobacter</taxon>
    </lineage>
</organism>
<dbReference type="PANTHER" id="PTHR21363:SF0">
    <property type="entry name" value="PREPHENATE DEHYDROGENASE [NADP(+)]"/>
    <property type="match status" value="1"/>
</dbReference>
<dbReference type="AlphaFoldDB" id="A0A6G8Q0N2"/>
<evidence type="ECO:0000259" key="2">
    <source>
        <dbReference type="Pfam" id="PF01118"/>
    </source>
</evidence>
<keyword evidence="1" id="KW-0560">Oxidoreductase</keyword>
<sequence>MMNVAVFGAAGSMGTRVTNALEDDPGYRMLYVESGDAGQARLRERGIEPTSQEEAVGEADVVIFAVPDTVVGPLAREIVPSLKAGTMVVTLDPAAAYGGELPEREDISYFVTHPAHPPIYNDETDPEARRDYFGSGKAKQAIVNALMSGPEEDYARGEEIARKLWGPVLRSHRVTVEQMAILEPVLSETVTATCLTIIREAVDEAAERGVPFEAARDFVLGHINVELAILFDELDWELSAGAQMAVEEAKKDIFQPDWKKVFEPQSIKESVGKITASGLA</sequence>
<dbReference type="RefSeq" id="WP_166397706.1">
    <property type="nucleotide sequence ID" value="NZ_CP045121.1"/>
</dbReference>
<evidence type="ECO:0000259" key="3">
    <source>
        <dbReference type="Pfam" id="PF16896"/>
    </source>
</evidence>
<dbReference type="Gene3D" id="1.10.3640.10">
    <property type="entry name" value="Semialdehyde dehydrogenase-like, C-terminal"/>
    <property type="match status" value="1"/>
</dbReference>
<dbReference type="GO" id="GO:0008977">
    <property type="term" value="F:prephenate dehydrogenase (NAD+) activity"/>
    <property type="evidence" value="ECO:0007669"/>
    <property type="project" value="TreeGrafter"/>
</dbReference>
<reference evidence="4 5" key="1">
    <citation type="submission" date="2019-10" db="EMBL/GenBank/DDBJ databases">
        <title>Rubrobacter sp nov SCSIO 52915 isolated from a deep-sea sediment in the South China Sea.</title>
        <authorList>
            <person name="Chen R.W."/>
        </authorList>
    </citation>
    <scope>NUCLEOTIDE SEQUENCE [LARGE SCALE GENOMIC DNA]</scope>
    <source>
        <strain evidence="4 5">SCSIO 52915</strain>
    </source>
</reference>
<accession>A0A6G8Q0N2</accession>
<dbReference type="SUPFAM" id="SSF51735">
    <property type="entry name" value="NAD(P)-binding Rossmann-fold domains"/>
    <property type="match status" value="1"/>
</dbReference>
<dbReference type="GO" id="GO:0006571">
    <property type="term" value="P:tyrosine biosynthetic process"/>
    <property type="evidence" value="ECO:0007669"/>
    <property type="project" value="TreeGrafter"/>
</dbReference>
<gene>
    <name evidence="4" type="ORF">GBA65_17545</name>
</gene>
<dbReference type="KEGG" id="rmar:GBA65_17545"/>
<dbReference type="InterPro" id="IPR036291">
    <property type="entry name" value="NAD(P)-bd_dom_sf"/>
</dbReference>
<dbReference type="PANTHER" id="PTHR21363">
    <property type="entry name" value="PREPHENATE DEHYDROGENASE"/>
    <property type="match status" value="1"/>
</dbReference>
<dbReference type="GO" id="GO:0070403">
    <property type="term" value="F:NAD+ binding"/>
    <property type="evidence" value="ECO:0007669"/>
    <property type="project" value="TreeGrafter"/>
</dbReference>
<protein>
    <submittedName>
        <fullName evidence="4">Semialdehyde dehydrogenase</fullName>
    </submittedName>
</protein>
<evidence type="ECO:0000256" key="1">
    <source>
        <dbReference type="ARBA" id="ARBA00023002"/>
    </source>
</evidence>
<evidence type="ECO:0000313" key="4">
    <source>
        <dbReference type="EMBL" id="QIN80031.1"/>
    </source>
</evidence>
<dbReference type="Pfam" id="PF16896">
    <property type="entry name" value="PGDH_C"/>
    <property type="match status" value="1"/>
</dbReference>
<dbReference type="GO" id="GO:0016620">
    <property type="term" value="F:oxidoreductase activity, acting on the aldehyde or oxo group of donors, NAD or NADP as acceptor"/>
    <property type="evidence" value="ECO:0007669"/>
    <property type="project" value="InterPro"/>
</dbReference>
<feature type="domain" description="Semialdehyde dehydrogenase NAD-binding" evidence="2">
    <location>
        <begin position="3"/>
        <end position="91"/>
    </location>
</feature>
<dbReference type="Gene3D" id="3.40.50.720">
    <property type="entry name" value="NAD(P)-binding Rossmann-like Domain"/>
    <property type="match status" value="1"/>
</dbReference>
<keyword evidence="5" id="KW-1185">Reference proteome</keyword>
<feature type="domain" description="Phosphogluconate dehydrogenase (decarboxylating) C-terminal" evidence="3">
    <location>
        <begin position="121"/>
        <end position="275"/>
    </location>
</feature>